<dbReference type="Proteomes" id="UP001254608">
    <property type="component" value="Unassembled WGS sequence"/>
</dbReference>
<reference evidence="1 2" key="1">
    <citation type="submission" date="2023-09" db="EMBL/GenBank/DDBJ databases">
        <authorList>
            <person name="Rey-Velasco X."/>
        </authorList>
    </citation>
    <scope>NUCLEOTIDE SEQUENCE [LARGE SCALE GENOMIC DNA]</scope>
    <source>
        <strain evidence="1 2">W345</strain>
    </source>
</reference>
<organism evidence="1 2">
    <name type="scientific">Banduia mediterranea</name>
    <dbReference type="NCBI Taxonomy" id="3075609"/>
    <lineage>
        <taxon>Bacteria</taxon>
        <taxon>Pseudomonadati</taxon>
        <taxon>Pseudomonadota</taxon>
        <taxon>Gammaproteobacteria</taxon>
        <taxon>Nevskiales</taxon>
        <taxon>Algiphilaceae</taxon>
        <taxon>Banduia</taxon>
    </lineage>
</organism>
<accession>A0ABU2WHX9</accession>
<dbReference type="RefSeq" id="WP_311364870.1">
    <property type="nucleotide sequence ID" value="NZ_JAVRIC010000010.1"/>
</dbReference>
<comment type="caution">
    <text evidence="1">The sequence shown here is derived from an EMBL/GenBank/DDBJ whole genome shotgun (WGS) entry which is preliminary data.</text>
</comment>
<gene>
    <name evidence="1" type="ORF">RM530_08905</name>
</gene>
<proteinExistence type="predicted"/>
<evidence type="ECO:0000313" key="1">
    <source>
        <dbReference type="EMBL" id="MDT0497479.1"/>
    </source>
</evidence>
<sequence length="94" mass="10597">MRMERKVQTSIFERCAEHEIGLELQAMSTWLDAHPEVLARVAADLKSGEALGAGRRGLSCESALRCAILKQYRQLTYEDLAFCLLDSIKPRCRA</sequence>
<protein>
    <submittedName>
        <fullName evidence="1">Uncharacterized protein</fullName>
    </submittedName>
</protein>
<evidence type="ECO:0000313" key="2">
    <source>
        <dbReference type="Proteomes" id="UP001254608"/>
    </source>
</evidence>
<dbReference type="EMBL" id="JAVRIC010000010">
    <property type="protein sequence ID" value="MDT0497479.1"/>
    <property type="molecule type" value="Genomic_DNA"/>
</dbReference>
<name>A0ABU2WHX9_9GAMM</name>
<keyword evidence="2" id="KW-1185">Reference proteome</keyword>